<dbReference type="InterPro" id="IPR032466">
    <property type="entry name" value="Metal_Hydrolase"/>
</dbReference>
<dbReference type="SUPFAM" id="SSF51338">
    <property type="entry name" value="Composite domain of metallo-dependent hydrolases"/>
    <property type="match status" value="1"/>
</dbReference>
<protein>
    <submittedName>
        <fullName evidence="2">Amidohydrolase family protein</fullName>
    </submittedName>
</protein>
<keyword evidence="2" id="KW-0378">Hydrolase</keyword>
<name>A0A845LE66_HELGE</name>
<dbReference type="InterPro" id="IPR006311">
    <property type="entry name" value="TAT_signal"/>
</dbReference>
<accession>A0A845LE66</accession>
<organism evidence="2 3">
    <name type="scientific">Heliomicrobium gestii</name>
    <name type="common">Heliobacterium gestii</name>
    <dbReference type="NCBI Taxonomy" id="2699"/>
    <lineage>
        <taxon>Bacteria</taxon>
        <taxon>Bacillati</taxon>
        <taxon>Bacillota</taxon>
        <taxon>Clostridia</taxon>
        <taxon>Eubacteriales</taxon>
        <taxon>Heliobacteriaceae</taxon>
        <taxon>Heliomicrobium</taxon>
    </lineage>
</organism>
<proteinExistence type="predicted"/>
<dbReference type="Pfam" id="PF07969">
    <property type="entry name" value="Amidohydro_3"/>
    <property type="match status" value="1"/>
</dbReference>
<dbReference type="Proteomes" id="UP000471031">
    <property type="component" value="Unassembled WGS sequence"/>
</dbReference>
<dbReference type="InterPro" id="IPR011059">
    <property type="entry name" value="Metal-dep_hydrolase_composite"/>
</dbReference>
<dbReference type="InterPro" id="IPR013108">
    <property type="entry name" value="Amidohydro_3"/>
</dbReference>
<evidence type="ECO:0000259" key="1">
    <source>
        <dbReference type="Pfam" id="PF07969"/>
    </source>
</evidence>
<sequence>MRGISRRQFITVAGVALAGGVASGCGVREIGLGLLPAEAENNDAKGTSPGGDGSGRAGQPVAWETLIVNGLIVDGTGVPAFAGAVAVEKGRIAAVLPAGGGQHRDGGRFFSAGKSYLPPPECQVIDAQGAYVTPGFIDIHTHNEVYLGTNPQAEVRLLQGVTAQVGGNCGDSVDSIAAFRHRLGSLGVNYAQLVGYRNLRRQALGDDANRPATAVEMEGMIGRLEEGLDEGAPGLSIALEYAPQSAVSVDELEQYAQVLARRGKLLTVHLRSEGKRVLEALEEVLAVARRTGVALQYSHVKALFAANWDKYPRILESLDAAVAEGVDVWGDMYVYDFSSWDFGTDRVSIAEDNILQGLAHPRLFIASDSGLYENGRANHPRAYGNFSRVLARYVRDKQALSLETAVAKMSDLPARRFGYTERGRLVAGNKADLLIFSLDAVEDCATRQEPAILAEGMRYVFVNGVKAVDGGAPTGALAGEWL</sequence>
<dbReference type="GO" id="GO:0016812">
    <property type="term" value="F:hydrolase activity, acting on carbon-nitrogen (but not peptide) bonds, in cyclic amides"/>
    <property type="evidence" value="ECO:0007669"/>
    <property type="project" value="TreeGrafter"/>
</dbReference>
<dbReference type="PANTHER" id="PTHR11647">
    <property type="entry name" value="HYDRANTOINASE/DIHYDROPYRIMIDINASE FAMILY MEMBER"/>
    <property type="match status" value="1"/>
</dbReference>
<dbReference type="GO" id="GO:0005829">
    <property type="term" value="C:cytosol"/>
    <property type="evidence" value="ECO:0007669"/>
    <property type="project" value="TreeGrafter"/>
</dbReference>
<dbReference type="RefSeq" id="WP_161261779.1">
    <property type="nucleotide sequence ID" value="NZ_JAFBDC010000005.1"/>
</dbReference>
<keyword evidence="3" id="KW-1185">Reference proteome</keyword>
<dbReference type="InterPro" id="IPR050378">
    <property type="entry name" value="Metallo-dep_Hydrolases_sf"/>
</dbReference>
<reference evidence="2 3" key="1">
    <citation type="submission" date="2020-01" db="EMBL/GenBank/DDBJ databases">
        <title>Whole genome sequence of Heliobacterium gestii DSM 11169.</title>
        <authorList>
            <person name="Kyndt J.A."/>
            <person name="Meyer T.E."/>
        </authorList>
    </citation>
    <scope>NUCLEOTIDE SEQUENCE [LARGE SCALE GENOMIC DNA]</scope>
    <source>
        <strain evidence="2 3">DSM 11169</strain>
    </source>
</reference>
<dbReference type="AlphaFoldDB" id="A0A845LE66"/>
<evidence type="ECO:0000313" key="2">
    <source>
        <dbReference type="EMBL" id="MZP43220.1"/>
    </source>
</evidence>
<dbReference type="PANTHER" id="PTHR11647:SF1">
    <property type="entry name" value="COLLAPSIN RESPONSE MEDIATOR PROTEIN"/>
    <property type="match status" value="1"/>
</dbReference>
<dbReference type="EMBL" id="WXEX01000006">
    <property type="protein sequence ID" value="MZP43220.1"/>
    <property type="molecule type" value="Genomic_DNA"/>
</dbReference>
<evidence type="ECO:0000313" key="3">
    <source>
        <dbReference type="Proteomes" id="UP000471031"/>
    </source>
</evidence>
<comment type="caution">
    <text evidence="2">The sequence shown here is derived from an EMBL/GenBank/DDBJ whole genome shotgun (WGS) entry which is preliminary data.</text>
</comment>
<dbReference type="PROSITE" id="PS51257">
    <property type="entry name" value="PROKAR_LIPOPROTEIN"/>
    <property type="match status" value="1"/>
</dbReference>
<dbReference type="Gene3D" id="3.20.20.140">
    <property type="entry name" value="Metal-dependent hydrolases"/>
    <property type="match status" value="1"/>
</dbReference>
<dbReference type="OrthoDB" id="9775607at2"/>
<feature type="domain" description="Amidohydrolase 3" evidence="1">
    <location>
        <begin position="245"/>
        <end position="465"/>
    </location>
</feature>
<dbReference type="SUPFAM" id="SSF51556">
    <property type="entry name" value="Metallo-dependent hydrolases"/>
    <property type="match status" value="1"/>
</dbReference>
<dbReference type="PROSITE" id="PS51318">
    <property type="entry name" value="TAT"/>
    <property type="match status" value="1"/>
</dbReference>
<gene>
    <name evidence="2" type="ORF">GTO89_09235</name>
</gene>